<dbReference type="InterPro" id="IPR033421">
    <property type="entry name" value="Rit1_DUSP-like"/>
</dbReference>
<feature type="domain" description="Rit1 N-terminal" evidence="2">
    <location>
        <begin position="26"/>
        <end position="282"/>
    </location>
</feature>
<dbReference type="PANTHER" id="PTHR31811:SF0">
    <property type="entry name" value="TRNA A64-2'-O-RIBOSYLPHOSPHATE TRANSFERASE"/>
    <property type="match status" value="1"/>
</dbReference>
<dbReference type="RefSeq" id="XP_033533709.1">
    <property type="nucleotide sequence ID" value="XM_033680726.1"/>
</dbReference>
<evidence type="ECO:0000313" key="5">
    <source>
        <dbReference type="RefSeq" id="XP_033533709.1"/>
    </source>
</evidence>
<reference evidence="5" key="3">
    <citation type="submission" date="2025-04" db="UniProtKB">
        <authorList>
            <consortium name="RefSeq"/>
        </authorList>
    </citation>
    <scope>IDENTIFICATION</scope>
    <source>
        <strain evidence="5">CBS 781.70</strain>
    </source>
</reference>
<dbReference type="OrthoDB" id="45256at2759"/>
<proteinExistence type="predicted"/>
<dbReference type="GO" id="GO:0005737">
    <property type="term" value="C:cytoplasm"/>
    <property type="evidence" value="ECO:0007669"/>
    <property type="project" value="TreeGrafter"/>
</dbReference>
<evidence type="ECO:0000313" key="4">
    <source>
        <dbReference type="Proteomes" id="UP000504638"/>
    </source>
</evidence>
<protein>
    <submittedName>
        <fullName evidence="3 5">tRNA a64-2'-O-ribosylphosphate transferase</fullName>
    </submittedName>
</protein>
<dbReference type="InterPro" id="IPR007306">
    <property type="entry name" value="Rit1"/>
</dbReference>
<evidence type="ECO:0000259" key="1">
    <source>
        <dbReference type="Pfam" id="PF04179"/>
    </source>
</evidence>
<accession>A0A6G1G234</accession>
<dbReference type="GO" id="GO:0019988">
    <property type="term" value="P:charged-tRNA amino acid modification"/>
    <property type="evidence" value="ECO:0007669"/>
    <property type="project" value="InterPro"/>
</dbReference>
<reference evidence="3 5" key="1">
    <citation type="submission" date="2020-01" db="EMBL/GenBank/DDBJ databases">
        <authorList>
            <consortium name="DOE Joint Genome Institute"/>
            <person name="Haridas S."/>
            <person name="Albert R."/>
            <person name="Binder M."/>
            <person name="Bloem J."/>
            <person name="Labutti K."/>
            <person name="Salamov A."/>
            <person name="Andreopoulos B."/>
            <person name="Baker S.E."/>
            <person name="Barry K."/>
            <person name="Bills G."/>
            <person name="Bluhm B.H."/>
            <person name="Cannon C."/>
            <person name="Castanera R."/>
            <person name="Culley D.E."/>
            <person name="Daum C."/>
            <person name="Ezra D."/>
            <person name="Gonzalez J.B."/>
            <person name="Henrissat B."/>
            <person name="Kuo A."/>
            <person name="Liang C."/>
            <person name="Lipzen A."/>
            <person name="Lutzoni F."/>
            <person name="Magnuson J."/>
            <person name="Mondo S."/>
            <person name="Nolan M."/>
            <person name="Ohm R."/>
            <person name="Pangilinan J."/>
            <person name="Park H.-J."/>
            <person name="Ramirez L."/>
            <person name="Alfaro M."/>
            <person name="Sun H."/>
            <person name="Tritt A."/>
            <person name="Yoshinaga Y."/>
            <person name="Zwiers L.-H."/>
            <person name="Turgeon B.G."/>
            <person name="Goodwin S.B."/>
            <person name="Spatafora J.W."/>
            <person name="Crous P.W."/>
            <person name="Grigoriev I.V."/>
        </authorList>
    </citation>
    <scope>NUCLEOTIDE SEQUENCE</scope>
    <source>
        <strain evidence="3 5">CBS 781.70</strain>
    </source>
</reference>
<dbReference type="Proteomes" id="UP000504638">
    <property type="component" value="Unplaced"/>
</dbReference>
<name>A0A6G1G234_9PEZI</name>
<evidence type="ECO:0000313" key="3">
    <source>
        <dbReference type="EMBL" id="KAF1812078.1"/>
    </source>
</evidence>
<dbReference type="Pfam" id="PF04179">
    <property type="entry name" value="Init_tRNA_PT"/>
    <property type="match status" value="1"/>
</dbReference>
<keyword evidence="3 5" id="KW-0808">Transferase</keyword>
<dbReference type="GeneID" id="54421296"/>
<dbReference type="Pfam" id="PF17184">
    <property type="entry name" value="Rit1_C"/>
    <property type="match status" value="1"/>
</dbReference>
<sequence length="467" mass="51242">MSQPLQHTDLIFPELATDFNKTLGSLKSHTLSIPNRLRSILTDASFVTSVAHAYHLPLVANERCGSWYIPPSLKSASAYFKSTDGHFAQWSFSLRRLNLPLLGLLPHHGGAIIVDSTRRGKKIPDALSKTVPIWCAVWNRLLRPDDPECHALATPPSAVSRSEHAQIAARLDQFIAQAKVLDLDLEPLRQELKKPLRPLWVTTDSILPDSSPQFDEFYPIVCCTSSRAVGGAEMSEGGYIQGAGDDAEGWSRGLTAPVFWANKEALLGAPEGDLPEIIEGLMAREEGERRGGEKGEAALVKPTRGLYLGRVGAVDGGPFGVVVQCGAEADEVVQKRLGKRYLYLNPGEKKVGGRYLRHLLPRVKFFIEGLEKDDEAKETGKAVDDDVKVLICDDEGKDIAVGVALVVCCLFYSDDGTFSTQARTTRIDKDFIRRRLGWIVSSSSTANPSRATLRSVNEFLMSQRYGG</sequence>
<dbReference type="AlphaFoldDB" id="A0A6G1G234"/>
<dbReference type="InterPro" id="IPR033449">
    <property type="entry name" value="Rit1_N"/>
</dbReference>
<evidence type="ECO:0000259" key="2">
    <source>
        <dbReference type="Pfam" id="PF17184"/>
    </source>
</evidence>
<organism evidence="3">
    <name type="scientific">Eremomyces bilateralis CBS 781.70</name>
    <dbReference type="NCBI Taxonomy" id="1392243"/>
    <lineage>
        <taxon>Eukaryota</taxon>
        <taxon>Fungi</taxon>
        <taxon>Dikarya</taxon>
        <taxon>Ascomycota</taxon>
        <taxon>Pezizomycotina</taxon>
        <taxon>Dothideomycetes</taxon>
        <taxon>Dothideomycetes incertae sedis</taxon>
        <taxon>Eremomycetales</taxon>
        <taxon>Eremomycetaceae</taxon>
        <taxon>Eremomyces</taxon>
    </lineage>
</organism>
<gene>
    <name evidence="3 5" type="ORF">P152DRAFT_466870</name>
</gene>
<keyword evidence="4" id="KW-1185">Reference proteome</keyword>
<dbReference type="GO" id="GO:0043399">
    <property type="term" value="F:tRNA adenosine(64)-2'-O-ribosylphosphate transferase activity"/>
    <property type="evidence" value="ECO:0007669"/>
    <property type="project" value="InterPro"/>
</dbReference>
<dbReference type="PIRSF" id="PIRSF007747">
    <property type="entry name" value="Ribosyl_Ptfrase"/>
    <property type="match status" value="1"/>
</dbReference>
<feature type="domain" description="Rit1 DUSP-like" evidence="1">
    <location>
        <begin position="341"/>
        <end position="460"/>
    </location>
</feature>
<dbReference type="PANTHER" id="PTHR31811">
    <property type="entry name" value="TRNA A64-2'-O-RIBOSYLPHOSPHATE TRANSFERASE"/>
    <property type="match status" value="1"/>
</dbReference>
<dbReference type="EMBL" id="ML975159">
    <property type="protein sequence ID" value="KAF1812078.1"/>
    <property type="molecule type" value="Genomic_DNA"/>
</dbReference>
<reference evidence="5" key="2">
    <citation type="submission" date="2020-04" db="EMBL/GenBank/DDBJ databases">
        <authorList>
            <consortium name="NCBI Genome Project"/>
        </authorList>
    </citation>
    <scope>NUCLEOTIDE SEQUENCE</scope>
    <source>
        <strain evidence="5">CBS 781.70</strain>
    </source>
</reference>